<protein>
    <submittedName>
        <fullName evidence="1">Uncharacterized protein</fullName>
    </submittedName>
</protein>
<gene>
    <name evidence="1" type="ORF">HPB47_008346</name>
</gene>
<keyword evidence="2" id="KW-1185">Reference proteome</keyword>
<dbReference type="EMBL" id="JABSTQ010011173">
    <property type="protein sequence ID" value="KAG0414503.1"/>
    <property type="molecule type" value="Genomic_DNA"/>
</dbReference>
<organism evidence="1 2">
    <name type="scientific">Ixodes persulcatus</name>
    <name type="common">Taiga tick</name>
    <dbReference type="NCBI Taxonomy" id="34615"/>
    <lineage>
        <taxon>Eukaryota</taxon>
        <taxon>Metazoa</taxon>
        <taxon>Ecdysozoa</taxon>
        <taxon>Arthropoda</taxon>
        <taxon>Chelicerata</taxon>
        <taxon>Arachnida</taxon>
        <taxon>Acari</taxon>
        <taxon>Parasitiformes</taxon>
        <taxon>Ixodida</taxon>
        <taxon>Ixodoidea</taxon>
        <taxon>Ixodidae</taxon>
        <taxon>Ixodinae</taxon>
        <taxon>Ixodes</taxon>
    </lineage>
</organism>
<dbReference type="Proteomes" id="UP000805193">
    <property type="component" value="Unassembled WGS sequence"/>
</dbReference>
<evidence type="ECO:0000313" key="1">
    <source>
        <dbReference type="EMBL" id="KAG0414503.1"/>
    </source>
</evidence>
<proteinExistence type="predicted"/>
<name>A0AC60P5V3_IXOPE</name>
<accession>A0AC60P5V3</accession>
<sequence length="455" mass="50921">MSAGLRHPQLGFPAWLEKYRSARMERRSAQASRAGYEQPTTVPRETRQTNYLTMTRLLWLFAAITASLAQDEISQDKWKLARANNYLGLNLLKQLPSNDKTNVFFSPFSVSTAMGMAYAGARGDTLEQLTLNFGYAADELNEGKVLALFKEQLQSTNDLPHDYTLNIANAAVAQEGYGILPEYTNALTSSFGAEYIEADFQKRGQEAIQKINAWVSNRTHGKVQSLFDEPPDFSTRLILLNAIYYKGTWLYEFDKTKTKPRSFYNGGVEKVQVPMMRLKSTLNHTYNAILNADLVDLPYVGNDFSMTIILPREKTGLASLKSVLTSQTLNLALQNMYPKDMKLKLPKFKLDTKYTLKPTLEAMGITKIFSADADLSGISGSRNLYVSDVLHKAVLEVNEEGSEAAAVTGFVIQLRTAAFVTPPPLPKVYVDHPFIFLIRNSKTNTIMFLGEINAL</sequence>
<comment type="caution">
    <text evidence="1">The sequence shown here is derived from an EMBL/GenBank/DDBJ whole genome shotgun (WGS) entry which is preliminary data.</text>
</comment>
<evidence type="ECO:0000313" key="2">
    <source>
        <dbReference type="Proteomes" id="UP000805193"/>
    </source>
</evidence>
<reference evidence="1 2" key="1">
    <citation type="journal article" date="2020" name="Cell">
        <title>Large-Scale Comparative Analyses of Tick Genomes Elucidate Their Genetic Diversity and Vector Capacities.</title>
        <authorList>
            <consortium name="Tick Genome and Microbiome Consortium (TIGMIC)"/>
            <person name="Jia N."/>
            <person name="Wang J."/>
            <person name="Shi W."/>
            <person name="Du L."/>
            <person name="Sun Y."/>
            <person name="Zhan W."/>
            <person name="Jiang J.F."/>
            <person name="Wang Q."/>
            <person name="Zhang B."/>
            <person name="Ji P."/>
            <person name="Bell-Sakyi L."/>
            <person name="Cui X.M."/>
            <person name="Yuan T.T."/>
            <person name="Jiang B.G."/>
            <person name="Yang W.F."/>
            <person name="Lam T.T."/>
            <person name="Chang Q.C."/>
            <person name="Ding S.J."/>
            <person name="Wang X.J."/>
            <person name="Zhu J.G."/>
            <person name="Ruan X.D."/>
            <person name="Zhao L."/>
            <person name="Wei J.T."/>
            <person name="Ye R.Z."/>
            <person name="Que T.C."/>
            <person name="Du C.H."/>
            <person name="Zhou Y.H."/>
            <person name="Cheng J.X."/>
            <person name="Dai P.F."/>
            <person name="Guo W.B."/>
            <person name="Han X.H."/>
            <person name="Huang E.J."/>
            <person name="Li L.F."/>
            <person name="Wei W."/>
            <person name="Gao Y.C."/>
            <person name="Liu J.Z."/>
            <person name="Shao H.Z."/>
            <person name="Wang X."/>
            <person name="Wang C.C."/>
            <person name="Yang T.C."/>
            <person name="Huo Q.B."/>
            <person name="Li W."/>
            <person name="Chen H.Y."/>
            <person name="Chen S.E."/>
            <person name="Zhou L.G."/>
            <person name="Ni X.B."/>
            <person name="Tian J.H."/>
            <person name="Sheng Y."/>
            <person name="Liu T."/>
            <person name="Pan Y.S."/>
            <person name="Xia L.Y."/>
            <person name="Li J."/>
            <person name="Zhao F."/>
            <person name="Cao W.C."/>
        </authorList>
    </citation>
    <scope>NUCLEOTIDE SEQUENCE [LARGE SCALE GENOMIC DNA]</scope>
    <source>
        <strain evidence="1">Iper-2018</strain>
    </source>
</reference>